<dbReference type="Pfam" id="PF13640">
    <property type="entry name" value="2OG-FeII_Oxy_3"/>
    <property type="match status" value="1"/>
</dbReference>
<organism evidence="16">
    <name type="scientific">Anopheles marajoara</name>
    <dbReference type="NCBI Taxonomy" id="58244"/>
    <lineage>
        <taxon>Eukaryota</taxon>
        <taxon>Metazoa</taxon>
        <taxon>Ecdysozoa</taxon>
        <taxon>Arthropoda</taxon>
        <taxon>Hexapoda</taxon>
        <taxon>Insecta</taxon>
        <taxon>Pterygota</taxon>
        <taxon>Neoptera</taxon>
        <taxon>Endopterygota</taxon>
        <taxon>Diptera</taxon>
        <taxon>Nematocera</taxon>
        <taxon>Culicoidea</taxon>
        <taxon>Culicidae</taxon>
        <taxon>Anophelinae</taxon>
        <taxon>Anopheles</taxon>
    </lineage>
</organism>
<dbReference type="GO" id="GO:0031418">
    <property type="term" value="F:L-ascorbic acid binding"/>
    <property type="evidence" value="ECO:0007669"/>
    <property type="project" value="UniProtKB-KW"/>
</dbReference>
<dbReference type="PROSITE" id="PS50005">
    <property type="entry name" value="TPR"/>
    <property type="match status" value="1"/>
</dbReference>
<dbReference type="Pfam" id="PF08336">
    <property type="entry name" value="P4Ha_N"/>
    <property type="match status" value="1"/>
</dbReference>
<evidence type="ECO:0000256" key="9">
    <source>
        <dbReference type="ARBA" id="ARBA00022964"/>
    </source>
</evidence>
<evidence type="ECO:0000256" key="13">
    <source>
        <dbReference type="PROSITE-ProRule" id="PRU00339"/>
    </source>
</evidence>
<dbReference type="AlphaFoldDB" id="A0A2M4BK34"/>
<evidence type="ECO:0000256" key="3">
    <source>
        <dbReference type="ARBA" id="ARBA00004319"/>
    </source>
</evidence>
<feature type="chain" id="PRO_5014656367" description="procollagen-proline 4-dioxygenase" evidence="14">
    <location>
        <begin position="26"/>
        <end position="523"/>
    </location>
</feature>
<comment type="similarity">
    <text evidence="4">Belongs to the P4HA family.</text>
</comment>
<proteinExistence type="inferred from homology"/>
<evidence type="ECO:0000256" key="10">
    <source>
        <dbReference type="ARBA" id="ARBA00023002"/>
    </source>
</evidence>
<feature type="domain" description="Fe2OG dioxygenase" evidence="15">
    <location>
        <begin position="399"/>
        <end position="508"/>
    </location>
</feature>
<dbReference type="InterPro" id="IPR059068">
    <property type="entry name" value="TPR_P4H"/>
</dbReference>
<evidence type="ECO:0000256" key="7">
    <source>
        <dbReference type="ARBA" id="ARBA00022824"/>
    </source>
</evidence>
<dbReference type="InterPro" id="IPR005123">
    <property type="entry name" value="Oxoglu/Fe-dep_dioxygenase_dom"/>
</dbReference>
<dbReference type="InterPro" id="IPR013547">
    <property type="entry name" value="P4H_N"/>
</dbReference>
<dbReference type="SMART" id="SM00702">
    <property type="entry name" value="P4Hc"/>
    <property type="match status" value="1"/>
</dbReference>
<evidence type="ECO:0000256" key="14">
    <source>
        <dbReference type="SAM" id="SignalP"/>
    </source>
</evidence>
<dbReference type="FunFam" id="2.60.120.620:FF:000011">
    <property type="entry name" value="Prolyl alpha subunit"/>
    <property type="match status" value="1"/>
</dbReference>
<evidence type="ECO:0000256" key="4">
    <source>
        <dbReference type="ARBA" id="ARBA00006511"/>
    </source>
</evidence>
<evidence type="ECO:0000256" key="11">
    <source>
        <dbReference type="ARBA" id="ARBA00023004"/>
    </source>
</evidence>
<keyword evidence="7" id="KW-0256">Endoplasmic reticulum</keyword>
<dbReference type="GO" id="GO:0004656">
    <property type="term" value="F:procollagen-proline 4-dioxygenase activity"/>
    <property type="evidence" value="ECO:0007669"/>
    <property type="project" value="UniProtKB-EC"/>
</dbReference>
<dbReference type="GO" id="GO:0005788">
    <property type="term" value="C:endoplasmic reticulum lumen"/>
    <property type="evidence" value="ECO:0007669"/>
    <property type="project" value="UniProtKB-SubCell"/>
</dbReference>
<keyword evidence="10" id="KW-0560">Oxidoreductase</keyword>
<dbReference type="Gene3D" id="1.25.40.10">
    <property type="entry name" value="Tetratricopeptide repeat domain"/>
    <property type="match status" value="1"/>
</dbReference>
<sequence>MMSQVSARTFLSSVAVLVTLWLCCSHPSLTVNGEYFSSVEQMKQLLKLEESLISSLDVYIKLHEQKIEFLHRQRTNLMKELKHGQKDEIGYVSNPISAFLLTHRLVSDWERIRNFLDMGVGAKLTNSSAMPTSEDLIGVAEGIGRLQDLYQLSAKDMANGKILDRELHRSLTPGECYLIGTRLSAASQHKFATSWLREALRRWTTENPGVSKVEILNALSYSLSQQFHYEEALEFNRQALKLQPDNPLALKSKEPLEKWIEYERQYGLPPVANAPADHSKFYSLCRGESPRTAAEVSKLRCRYESNRVPFLKIAPLKLEEVSLDPFIVVYHQVISDREIKTFIEITRNSLKRAMVGDHTKQEVSKQRTSSSAWLDDPMHVYVRTVSRRTEDMTGLTMWAAEELQVGNYGIGGHYLPHYDYATPEEGKEPYANIGKGNRIATVMYYLTDVEIGGATVFPEIGVGVFPRKGSAVFWYNLHRNGTPDPRTLHGACPVMLGSKWVANKWIHERGQEFRHPCALDPKL</sequence>
<evidence type="ECO:0000256" key="12">
    <source>
        <dbReference type="ARBA" id="ARBA00023180"/>
    </source>
</evidence>
<evidence type="ECO:0000256" key="5">
    <source>
        <dbReference type="ARBA" id="ARBA00012269"/>
    </source>
</evidence>
<dbReference type="InterPro" id="IPR044862">
    <property type="entry name" value="Pro_4_hyd_alph_FE2OG_OXY"/>
</dbReference>
<keyword evidence="8" id="KW-0847">Vitamin C</keyword>
<keyword evidence="11" id="KW-0408">Iron</keyword>
<feature type="repeat" description="TPR" evidence="13">
    <location>
        <begin position="213"/>
        <end position="246"/>
    </location>
</feature>
<dbReference type="PANTHER" id="PTHR10869:SF244">
    <property type="entry name" value="PROLYL 4-HYDROXYLASE SUBUNIT ALPHA-2"/>
    <property type="match status" value="1"/>
</dbReference>
<comment type="subcellular location">
    <subcellularLocation>
        <location evidence="3">Endoplasmic reticulum lumen</location>
    </subcellularLocation>
</comment>
<evidence type="ECO:0000256" key="1">
    <source>
        <dbReference type="ARBA" id="ARBA00001961"/>
    </source>
</evidence>
<evidence type="ECO:0000256" key="8">
    <source>
        <dbReference type="ARBA" id="ARBA00022896"/>
    </source>
</evidence>
<feature type="signal peptide" evidence="14">
    <location>
        <begin position="1"/>
        <end position="25"/>
    </location>
</feature>
<keyword evidence="14" id="KW-0732">Signal</keyword>
<dbReference type="InterPro" id="IPR019734">
    <property type="entry name" value="TPR_rpt"/>
</dbReference>
<evidence type="ECO:0000259" key="15">
    <source>
        <dbReference type="PROSITE" id="PS51471"/>
    </source>
</evidence>
<dbReference type="GO" id="GO:0005506">
    <property type="term" value="F:iron ion binding"/>
    <property type="evidence" value="ECO:0007669"/>
    <property type="project" value="InterPro"/>
</dbReference>
<dbReference type="InterPro" id="IPR011990">
    <property type="entry name" value="TPR-like_helical_dom_sf"/>
</dbReference>
<protein>
    <recommendedName>
        <fullName evidence="5">procollagen-proline 4-dioxygenase</fullName>
        <ecNumber evidence="5">1.14.11.2</ecNumber>
    </recommendedName>
</protein>
<dbReference type="Gene3D" id="2.60.120.620">
    <property type="entry name" value="q2cbj1_9rhob like domain"/>
    <property type="match status" value="1"/>
</dbReference>
<dbReference type="InterPro" id="IPR006620">
    <property type="entry name" value="Pro_4_hyd_alph"/>
</dbReference>
<evidence type="ECO:0000256" key="2">
    <source>
        <dbReference type="ARBA" id="ARBA00002035"/>
    </source>
</evidence>
<name>A0A2M4BK34_9DIPT</name>
<comment type="function">
    <text evidence="2">Catalyzes the post-translational formation of 4-hydroxyproline in -Xaa-Pro-Gly- sequences in collagens and other proteins.</text>
</comment>
<dbReference type="PANTHER" id="PTHR10869">
    <property type="entry name" value="PROLYL 4-HYDROXYLASE ALPHA SUBUNIT"/>
    <property type="match status" value="1"/>
</dbReference>
<keyword evidence="12" id="KW-0325">Glycoprotein</keyword>
<evidence type="ECO:0000256" key="6">
    <source>
        <dbReference type="ARBA" id="ARBA00022723"/>
    </source>
</evidence>
<accession>A0A2M4BK34</accession>
<comment type="cofactor">
    <cofactor evidence="1">
        <name>L-ascorbate</name>
        <dbReference type="ChEBI" id="CHEBI:38290"/>
    </cofactor>
</comment>
<dbReference type="Pfam" id="PF23558">
    <property type="entry name" value="TPR_P4H"/>
    <property type="match status" value="1"/>
</dbReference>
<dbReference type="EMBL" id="GGFJ01004298">
    <property type="protein sequence ID" value="MBW53439.1"/>
    <property type="molecule type" value="Transcribed_RNA"/>
</dbReference>
<dbReference type="EC" id="1.14.11.2" evidence="5"/>
<dbReference type="SUPFAM" id="SSF48452">
    <property type="entry name" value="TPR-like"/>
    <property type="match status" value="1"/>
</dbReference>
<evidence type="ECO:0000313" key="16">
    <source>
        <dbReference type="EMBL" id="MBW53439.1"/>
    </source>
</evidence>
<keyword evidence="9" id="KW-0223">Dioxygenase</keyword>
<dbReference type="PROSITE" id="PS51471">
    <property type="entry name" value="FE2OG_OXY"/>
    <property type="match status" value="1"/>
</dbReference>
<keyword evidence="13" id="KW-0802">TPR repeat</keyword>
<dbReference type="Gene3D" id="6.10.140.1460">
    <property type="match status" value="1"/>
</dbReference>
<dbReference type="InterPro" id="IPR045054">
    <property type="entry name" value="P4HA-like"/>
</dbReference>
<reference evidence="16" key="1">
    <citation type="submission" date="2018-01" db="EMBL/GenBank/DDBJ databases">
        <title>An insight into the sialome of Amazonian anophelines.</title>
        <authorList>
            <person name="Ribeiro J.M."/>
            <person name="Scarpassa V."/>
            <person name="Calvo E."/>
        </authorList>
    </citation>
    <scope>NUCLEOTIDE SEQUENCE</scope>
    <source>
        <tissue evidence="16">Salivary glands</tissue>
    </source>
</reference>
<keyword evidence="6" id="KW-0479">Metal-binding</keyword>